<gene>
    <name evidence="1" type="ORF">AVEN_230571_1</name>
</gene>
<protein>
    <submittedName>
        <fullName evidence="1">Uncharacterized protein</fullName>
    </submittedName>
</protein>
<dbReference type="EMBL" id="BGPR01001382">
    <property type="protein sequence ID" value="GBM52543.1"/>
    <property type="molecule type" value="Genomic_DNA"/>
</dbReference>
<evidence type="ECO:0000313" key="1">
    <source>
        <dbReference type="EMBL" id="GBM52543.1"/>
    </source>
</evidence>
<sequence length="117" mass="13919">MYNNEQQMFELKSRNHLTTREARRIFSRTPNTNYASAVKSNITDNDFENAVYQKIESIVQSLLEKMEHQILAFQEQMQQQTLAFQEKMEQQTLALMKMFEKTVETLLQNFFKLAITD</sequence>
<comment type="caution">
    <text evidence="1">The sequence shown here is derived from an EMBL/GenBank/DDBJ whole genome shotgun (WGS) entry which is preliminary data.</text>
</comment>
<evidence type="ECO:0000313" key="2">
    <source>
        <dbReference type="Proteomes" id="UP000499080"/>
    </source>
</evidence>
<name>A0A4Y2GG20_ARAVE</name>
<keyword evidence="2" id="KW-1185">Reference proteome</keyword>
<reference evidence="1 2" key="1">
    <citation type="journal article" date="2019" name="Sci. Rep.">
        <title>Orb-weaving spider Araneus ventricosus genome elucidates the spidroin gene catalogue.</title>
        <authorList>
            <person name="Kono N."/>
            <person name="Nakamura H."/>
            <person name="Ohtoshi R."/>
            <person name="Moran D.A.P."/>
            <person name="Shinohara A."/>
            <person name="Yoshida Y."/>
            <person name="Fujiwara M."/>
            <person name="Mori M."/>
            <person name="Tomita M."/>
            <person name="Arakawa K."/>
        </authorList>
    </citation>
    <scope>NUCLEOTIDE SEQUENCE [LARGE SCALE GENOMIC DNA]</scope>
</reference>
<dbReference type="AlphaFoldDB" id="A0A4Y2GG20"/>
<proteinExistence type="predicted"/>
<accession>A0A4Y2GG20</accession>
<organism evidence="1 2">
    <name type="scientific">Araneus ventricosus</name>
    <name type="common">Orbweaver spider</name>
    <name type="synonym">Epeira ventricosa</name>
    <dbReference type="NCBI Taxonomy" id="182803"/>
    <lineage>
        <taxon>Eukaryota</taxon>
        <taxon>Metazoa</taxon>
        <taxon>Ecdysozoa</taxon>
        <taxon>Arthropoda</taxon>
        <taxon>Chelicerata</taxon>
        <taxon>Arachnida</taxon>
        <taxon>Araneae</taxon>
        <taxon>Araneomorphae</taxon>
        <taxon>Entelegynae</taxon>
        <taxon>Araneoidea</taxon>
        <taxon>Araneidae</taxon>
        <taxon>Araneus</taxon>
    </lineage>
</organism>
<dbReference type="Proteomes" id="UP000499080">
    <property type="component" value="Unassembled WGS sequence"/>
</dbReference>